<dbReference type="SUPFAM" id="SSF46689">
    <property type="entry name" value="Homeodomain-like"/>
    <property type="match status" value="2"/>
</dbReference>
<dbReference type="InterPro" id="IPR003313">
    <property type="entry name" value="AraC-bd"/>
</dbReference>
<dbReference type="PANTHER" id="PTHR43280">
    <property type="entry name" value="ARAC-FAMILY TRANSCRIPTIONAL REGULATOR"/>
    <property type="match status" value="1"/>
</dbReference>
<dbReference type="Gene3D" id="1.10.10.60">
    <property type="entry name" value="Homeodomain-like"/>
    <property type="match status" value="2"/>
</dbReference>
<dbReference type="Pfam" id="PF02311">
    <property type="entry name" value="AraC_binding"/>
    <property type="match status" value="1"/>
</dbReference>
<dbReference type="PROSITE" id="PS00041">
    <property type="entry name" value="HTH_ARAC_FAMILY_1"/>
    <property type="match status" value="1"/>
</dbReference>
<organism evidence="5 6">
    <name type="scientific">Paenibacillus oryzisoli</name>
    <dbReference type="NCBI Taxonomy" id="1850517"/>
    <lineage>
        <taxon>Bacteria</taxon>
        <taxon>Bacillati</taxon>
        <taxon>Bacillota</taxon>
        <taxon>Bacilli</taxon>
        <taxon>Bacillales</taxon>
        <taxon>Paenibacillaceae</taxon>
        <taxon>Paenibacillus</taxon>
    </lineage>
</organism>
<dbReference type="SMART" id="SM00342">
    <property type="entry name" value="HTH_ARAC"/>
    <property type="match status" value="1"/>
</dbReference>
<dbReference type="OrthoDB" id="9813413at2"/>
<sequence length="279" mass="32121">MAIFQYNQERLYRKDPDLHVLYWGKEDCKPGHAVGPGVRDLYKIHWIHKGKGIIRIGNETHELNPGQGFLIYPHVISYYEADQAEPWTYSWIGFQGAQVESILSRTRLSPEQPVFPMDRKVMPTMYDQLTEANSHAHSADLQLKVILYEFMTALLEAAPASSLGDVLPNKWDRYMIQAMEFIHAHYNEPMSIEGLAALLKLDRKYFSAIFKEATGLPPQQYLLQFRMNKASELLEKSNYAIGEIANSVGYADQLIFSKMFKRVKGVSPKQFRNQTMKNV</sequence>
<reference evidence="5 6" key="1">
    <citation type="submission" date="2016-05" db="EMBL/GenBank/DDBJ databases">
        <title>Paenibacillus sp. 1ZS3-15 nov., isolated from the rhizosphere soil.</title>
        <authorList>
            <person name="Zhang X.X."/>
            <person name="Zhang J."/>
        </authorList>
    </citation>
    <scope>NUCLEOTIDE SEQUENCE [LARGE SCALE GENOMIC DNA]</scope>
    <source>
        <strain evidence="5 6">1ZS3-15</strain>
    </source>
</reference>
<evidence type="ECO:0000259" key="4">
    <source>
        <dbReference type="PROSITE" id="PS01124"/>
    </source>
</evidence>
<dbReference type="InterPro" id="IPR037923">
    <property type="entry name" value="HTH-like"/>
</dbReference>
<dbReference type="PANTHER" id="PTHR43280:SF30">
    <property type="entry name" value="MMSAB OPERON REGULATORY PROTEIN"/>
    <property type="match status" value="1"/>
</dbReference>
<dbReference type="AlphaFoldDB" id="A0A198A205"/>
<comment type="caution">
    <text evidence="5">The sequence shown here is derived from an EMBL/GenBank/DDBJ whole genome shotgun (WGS) entry which is preliminary data.</text>
</comment>
<keyword evidence="6" id="KW-1185">Reference proteome</keyword>
<dbReference type="PROSITE" id="PS01124">
    <property type="entry name" value="HTH_ARAC_FAMILY_2"/>
    <property type="match status" value="1"/>
</dbReference>
<dbReference type="Gene3D" id="2.60.120.280">
    <property type="entry name" value="Regulatory protein AraC"/>
    <property type="match status" value="1"/>
</dbReference>
<keyword evidence="2" id="KW-0238">DNA-binding</keyword>
<evidence type="ECO:0000256" key="1">
    <source>
        <dbReference type="ARBA" id="ARBA00023015"/>
    </source>
</evidence>
<dbReference type="Pfam" id="PF12833">
    <property type="entry name" value="HTH_18"/>
    <property type="match status" value="1"/>
</dbReference>
<accession>A0A198A205</accession>
<dbReference type="InterPro" id="IPR018062">
    <property type="entry name" value="HTH_AraC-typ_CS"/>
</dbReference>
<dbReference type="GO" id="GO:0043565">
    <property type="term" value="F:sequence-specific DNA binding"/>
    <property type="evidence" value="ECO:0007669"/>
    <property type="project" value="InterPro"/>
</dbReference>
<keyword evidence="1" id="KW-0805">Transcription regulation</keyword>
<dbReference type="InterPro" id="IPR009057">
    <property type="entry name" value="Homeodomain-like_sf"/>
</dbReference>
<protein>
    <submittedName>
        <fullName evidence="5">AraC family transcriptional regulator</fullName>
    </submittedName>
</protein>
<keyword evidence="3" id="KW-0804">Transcription</keyword>
<name>A0A198A205_9BACL</name>
<dbReference type="CDD" id="cd06986">
    <property type="entry name" value="cupin_MmsR-like_N"/>
    <property type="match status" value="1"/>
</dbReference>
<dbReference type="EMBL" id="LYPB01000085">
    <property type="protein sequence ID" value="OAS15051.1"/>
    <property type="molecule type" value="Genomic_DNA"/>
</dbReference>
<evidence type="ECO:0000256" key="3">
    <source>
        <dbReference type="ARBA" id="ARBA00023163"/>
    </source>
</evidence>
<dbReference type="PRINTS" id="PR00032">
    <property type="entry name" value="HTHARAC"/>
</dbReference>
<feature type="domain" description="HTH araC/xylS-type" evidence="4">
    <location>
        <begin position="176"/>
        <end position="274"/>
    </location>
</feature>
<evidence type="ECO:0000256" key="2">
    <source>
        <dbReference type="ARBA" id="ARBA00023125"/>
    </source>
</evidence>
<evidence type="ECO:0000313" key="5">
    <source>
        <dbReference type="EMBL" id="OAS15051.1"/>
    </source>
</evidence>
<dbReference type="GO" id="GO:0003700">
    <property type="term" value="F:DNA-binding transcription factor activity"/>
    <property type="evidence" value="ECO:0007669"/>
    <property type="project" value="InterPro"/>
</dbReference>
<gene>
    <name evidence="5" type="ORF">A8708_22210</name>
</gene>
<proteinExistence type="predicted"/>
<dbReference type="SUPFAM" id="SSF51215">
    <property type="entry name" value="Regulatory protein AraC"/>
    <property type="match status" value="1"/>
</dbReference>
<dbReference type="InterPro" id="IPR018060">
    <property type="entry name" value="HTH_AraC"/>
</dbReference>
<dbReference type="STRING" id="1850517.A8708_22210"/>
<dbReference type="RefSeq" id="WP_068668576.1">
    <property type="nucleotide sequence ID" value="NZ_LYPB01000085.1"/>
</dbReference>
<dbReference type="Proteomes" id="UP000078454">
    <property type="component" value="Unassembled WGS sequence"/>
</dbReference>
<dbReference type="InterPro" id="IPR020449">
    <property type="entry name" value="Tscrpt_reg_AraC-type_HTH"/>
</dbReference>
<evidence type="ECO:0000313" key="6">
    <source>
        <dbReference type="Proteomes" id="UP000078454"/>
    </source>
</evidence>